<organism evidence="2 3">
    <name type="scientific">Agrocybe chaxingu</name>
    <dbReference type="NCBI Taxonomy" id="84603"/>
    <lineage>
        <taxon>Eukaryota</taxon>
        <taxon>Fungi</taxon>
        <taxon>Dikarya</taxon>
        <taxon>Basidiomycota</taxon>
        <taxon>Agaricomycotina</taxon>
        <taxon>Agaricomycetes</taxon>
        <taxon>Agaricomycetidae</taxon>
        <taxon>Agaricales</taxon>
        <taxon>Agaricineae</taxon>
        <taxon>Strophariaceae</taxon>
        <taxon>Agrocybe</taxon>
    </lineage>
</organism>
<dbReference type="EMBL" id="JANKHO010001223">
    <property type="protein sequence ID" value="KAJ3502833.1"/>
    <property type="molecule type" value="Genomic_DNA"/>
</dbReference>
<gene>
    <name evidence="2" type="ORF">NLJ89_g8707</name>
</gene>
<name>A0A9W8MRX2_9AGAR</name>
<feature type="compositionally biased region" description="Low complexity" evidence="1">
    <location>
        <begin position="351"/>
        <end position="363"/>
    </location>
</feature>
<keyword evidence="3" id="KW-1185">Reference proteome</keyword>
<evidence type="ECO:0000313" key="3">
    <source>
        <dbReference type="Proteomes" id="UP001148786"/>
    </source>
</evidence>
<feature type="compositionally biased region" description="Acidic residues" evidence="1">
    <location>
        <begin position="465"/>
        <end position="474"/>
    </location>
</feature>
<dbReference type="AlphaFoldDB" id="A0A9W8MRX2"/>
<dbReference type="OrthoDB" id="3270311at2759"/>
<dbReference type="Proteomes" id="UP001148786">
    <property type="component" value="Unassembled WGS sequence"/>
</dbReference>
<feature type="region of interest" description="Disordered" evidence="1">
    <location>
        <begin position="381"/>
        <end position="474"/>
    </location>
</feature>
<evidence type="ECO:0000256" key="1">
    <source>
        <dbReference type="SAM" id="MobiDB-lite"/>
    </source>
</evidence>
<feature type="compositionally biased region" description="Basic and acidic residues" evidence="1">
    <location>
        <begin position="446"/>
        <end position="459"/>
    </location>
</feature>
<reference evidence="2" key="1">
    <citation type="submission" date="2022-07" db="EMBL/GenBank/DDBJ databases">
        <title>Genome Sequence of Agrocybe chaxingu.</title>
        <authorList>
            <person name="Buettner E."/>
        </authorList>
    </citation>
    <scope>NUCLEOTIDE SEQUENCE</scope>
    <source>
        <strain evidence="2">MP-N11</strain>
    </source>
</reference>
<protein>
    <submittedName>
        <fullName evidence="2">Uncharacterized protein</fullName>
    </submittedName>
</protein>
<evidence type="ECO:0000313" key="2">
    <source>
        <dbReference type="EMBL" id="KAJ3502833.1"/>
    </source>
</evidence>
<comment type="caution">
    <text evidence="2">The sequence shown here is derived from an EMBL/GenBank/DDBJ whole genome shotgun (WGS) entry which is preliminary data.</text>
</comment>
<feature type="region of interest" description="Disordered" evidence="1">
    <location>
        <begin position="327"/>
        <end position="363"/>
    </location>
</feature>
<feature type="compositionally biased region" description="Low complexity" evidence="1">
    <location>
        <begin position="406"/>
        <end position="426"/>
    </location>
</feature>
<proteinExistence type="predicted"/>
<accession>A0A9W8MRX2</accession>
<sequence>MSSSHEAISSSKLAADLNLPSRPPTASTPLWAHILRPNSQVPTSLSDVRVVAPPTGPLDKNATSMRVLLHDTQANFEKFTDHVAKLTDGIKETKHEMKVVHSLFERDRESLMGDIIDLVNRAQKEIQKCVGSPCQTETVETFFKDINHRLQGLDQRLEAMQSVVSVLIFYLTLLIAFAHRTSRSPSVNRRQQGPVSIPLLRTPSTTLTLGAMSTSVSELFGTRIESSGKTDLEQVERLRNRSAPPVDPSNILGITPTAARPPRMLRMHTSLATRNNPNPAAAIGAQDSSVTLAPADVVPSTSVAPKSGLQLIARENLLGRRQNTLSPLNVTDRRSSPLGLGGSNMGIMQHSPLSRSHSRSGSVSRAITVDPLAIFNRHSTPAPVAEAPKQENVEHDAAPLLPPPNRAQVQSTAARSRSQSASVLSVGMPVPRPKGKNTSLAAALGRMKERRSPVRDGRRFIPLMDSEDDDDDNS</sequence>
<feature type="compositionally biased region" description="Basic and acidic residues" evidence="1">
    <location>
        <begin position="388"/>
        <end position="397"/>
    </location>
</feature>